<feature type="compositionally biased region" description="Pro residues" evidence="4">
    <location>
        <begin position="17"/>
        <end position="34"/>
    </location>
</feature>
<feature type="compositionally biased region" description="Gly residues" evidence="4">
    <location>
        <begin position="70"/>
        <end position="79"/>
    </location>
</feature>
<comment type="similarity">
    <text evidence="2">Belongs to the PAF1 family.</text>
</comment>
<sequence>MDDKKRATDFLSALGGPAPPPPPHVPAQKLPPPGFGRGPAEGSAVLGNNGPLPTVGARPSTGDRPASAWGGMGMSGVGAGPRVPFGGAPPPFGGAAPRAAAGPPLSSGQPTSSSSAGPTINGGPPHPPSHAPRTSGSSTNARTSGGSGSSSRAHSSSHRKLPPPAGAVGSSKLGANAGDEERKRRKEDDNRTKQKRLETIPEASDGGALRVHTDGELICPYWWSNPLPEIPVDPKLLVHHVDKEALVKYRYDSVLETAQRYDLLAEPDLGIVIDLVDPTVYAAAPGAVLAPEDEALLTSAASHDRASAVTGRAQSKQIRDSVTWLRKNTLMGNNLYEAVHKFPKEHIERESFHKSLKESSALVAAGSDPSRRTLEEVDDAIAATFADADKLVARQIRHPTDRSLVAEAVMPVMPDFDCWDNMYVQMQFDFDPGVEDTSANLAKFPRKRLAKAIVKGQKTVGREGQPSQNYLAYMLPKSEAEQGEEGSVPHAEGEMEWVREYAYMVDPQGRDSVYFFVMRDGAVVYNEIEQNMSLTRKPYLAQRERPSRVNLKRRELEPHEHDEHLARRQKLSTDLLRLTHTPSSA</sequence>
<dbReference type="PANTHER" id="PTHR23188:SF12">
    <property type="entry name" value="RNA POLYMERASE II-ASSOCIATED FACTOR 1 HOMOLOG"/>
    <property type="match status" value="1"/>
</dbReference>
<reference evidence="5" key="1">
    <citation type="submission" date="2021-01" db="EMBL/GenBank/DDBJ databases">
        <authorList>
            <person name="Corre E."/>
            <person name="Pelletier E."/>
            <person name="Niang G."/>
            <person name="Scheremetjew M."/>
            <person name="Finn R."/>
            <person name="Kale V."/>
            <person name="Holt S."/>
            <person name="Cochrane G."/>
            <person name="Meng A."/>
            <person name="Brown T."/>
            <person name="Cohen L."/>
        </authorList>
    </citation>
    <scope>NUCLEOTIDE SEQUENCE</scope>
    <source>
        <strain evidence="5">PLY182g</strain>
    </source>
</reference>
<feature type="compositionally biased region" description="Low complexity" evidence="4">
    <location>
        <begin position="93"/>
        <end position="118"/>
    </location>
</feature>
<dbReference type="AlphaFoldDB" id="A0A7S0Q1S8"/>
<organism evidence="5">
    <name type="scientific">Coccolithus braarudii</name>
    <dbReference type="NCBI Taxonomy" id="221442"/>
    <lineage>
        <taxon>Eukaryota</taxon>
        <taxon>Haptista</taxon>
        <taxon>Haptophyta</taxon>
        <taxon>Prymnesiophyceae</taxon>
        <taxon>Coccolithales</taxon>
        <taxon>Coccolithaceae</taxon>
        <taxon>Coccolithus</taxon>
    </lineage>
</organism>
<feature type="compositionally biased region" description="Basic and acidic residues" evidence="4">
    <location>
        <begin position="545"/>
        <end position="566"/>
    </location>
</feature>
<evidence type="ECO:0000256" key="4">
    <source>
        <dbReference type="SAM" id="MobiDB-lite"/>
    </source>
</evidence>
<gene>
    <name evidence="5" type="ORF">CPEL01642_LOCUS7586</name>
</gene>
<feature type="compositionally biased region" description="Basic and acidic residues" evidence="4">
    <location>
        <begin position="179"/>
        <end position="199"/>
    </location>
</feature>
<dbReference type="EMBL" id="HBEY01015704">
    <property type="protein sequence ID" value="CAD8604251.1"/>
    <property type="molecule type" value="Transcribed_RNA"/>
</dbReference>
<dbReference type="InterPro" id="IPR007133">
    <property type="entry name" value="RNA_pol_II-assoc_Paf1"/>
</dbReference>
<dbReference type="GO" id="GO:0000993">
    <property type="term" value="F:RNA polymerase II complex binding"/>
    <property type="evidence" value="ECO:0007669"/>
    <property type="project" value="TreeGrafter"/>
</dbReference>
<name>A0A7S0Q1S8_9EUKA</name>
<dbReference type="PANTHER" id="PTHR23188">
    <property type="entry name" value="RNA POLYMERASE II-ASSOCIATED FACTOR 1 HOMOLOG"/>
    <property type="match status" value="1"/>
</dbReference>
<feature type="compositionally biased region" description="Low complexity" evidence="4">
    <location>
        <begin position="133"/>
        <end position="154"/>
    </location>
</feature>
<dbReference type="GO" id="GO:0006368">
    <property type="term" value="P:transcription elongation by RNA polymerase II"/>
    <property type="evidence" value="ECO:0007669"/>
    <property type="project" value="InterPro"/>
</dbReference>
<feature type="region of interest" description="Disordered" evidence="4">
    <location>
        <begin position="1"/>
        <end position="200"/>
    </location>
</feature>
<evidence type="ECO:0000256" key="1">
    <source>
        <dbReference type="ARBA" id="ARBA00004123"/>
    </source>
</evidence>
<comment type="subcellular location">
    <subcellularLocation>
        <location evidence="1">Nucleus</location>
    </subcellularLocation>
</comment>
<dbReference type="GO" id="GO:0003682">
    <property type="term" value="F:chromatin binding"/>
    <property type="evidence" value="ECO:0007669"/>
    <property type="project" value="TreeGrafter"/>
</dbReference>
<protein>
    <recommendedName>
        <fullName evidence="6">RNA polymerase II-associated factor 1 homolog</fullName>
    </recommendedName>
</protein>
<evidence type="ECO:0000256" key="3">
    <source>
        <dbReference type="ARBA" id="ARBA00023242"/>
    </source>
</evidence>
<feature type="region of interest" description="Disordered" evidence="4">
    <location>
        <begin position="545"/>
        <end position="585"/>
    </location>
</feature>
<evidence type="ECO:0008006" key="6">
    <source>
        <dbReference type="Google" id="ProtNLM"/>
    </source>
</evidence>
<dbReference type="GO" id="GO:0016593">
    <property type="term" value="C:Cdc73/Paf1 complex"/>
    <property type="evidence" value="ECO:0007669"/>
    <property type="project" value="InterPro"/>
</dbReference>
<keyword evidence="3" id="KW-0539">Nucleus</keyword>
<evidence type="ECO:0000256" key="2">
    <source>
        <dbReference type="ARBA" id="ARBA00007560"/>
    </source>
</evidence>
<accession>A0A7S0Q1S8</accession>
<evidence type="ECO:0000313" key="5">
    <source>
        <dbReference type="EMBL" id="CAD8604251.1"/>
    </source>
</evidence>
<proteinExistence type="inferred from homology"/>
<dbReference type="Pfam" id="PF03985">
    <property type="entry name" value="Paf1"/>
    <property type="match status" value="1"/>
</dbReference>